<name>A0ABP7H790_9ACTN</name>
<organism evidence="1 2">
    <name type="scientific">Streptomyces coacervatus</name>
    <dbReference type="NCBI Taxonomy" id="647381"/>
    <lineage>
        <taxon>Bacteria</taxon>
        <taxon>Bacillati</taxon>
        <taxon>Actinomycetota</taxon>
        <taxon>Actinomycetes</taxon>
        <taxon>Kitasatosporales</taxon>
        <taxon>Streptomycetaceae</taxon>
        <taxon>Streptomyces</taxon>
    </lineage>
</organism>
<evidence type="ECO:0008006" key="3">
    <source>
        <dbReference type="Google" id="ProtNLM"/>
    </source>
</evidence>
<accession>A0ABP7H790</accession>
<dbReference type="Proteomes" id="UP001501009">
    <property type="component" value="Unassembled WGS sequence"/>
</dbReference>
<evidence type="ECO:0000313" key="2">
    <source>
        <dbReference type="Proteomes" id="UP001501009"/>
    </source>
</evidence>
<proteinExistence type="predicted"/>
<comment type="caution">
    <text evidence="1">The sequence shown here is derived from an EMBL/GenBank/DDBJ whole genome shotgun (WGS) entry which is preliminary data.</text>
</comment>
<gene>
    <name evidence="1" type="ORF">GCM10022403_019670</name>
</gene>
<dbReference type="EMBL" id="BAABDE010000008">
    <property type="protein sequence ID" value="GAA3784951.1"/>
    <property type="molecule type" value="Genomic_DNA"/>
</dbReference>
<keyword evidence="2" id="KW-1185">Reference proteome</keyword>
<evidence type="ECO:0000313" key="1">
    <source>
        <dbReference type="EMBL" id="GAA3784951.1"/>
    </source>
</evidence>
<protein>
    <recommendedName>
        <fullName evidence="3">NYN domain-containing protein</fullName>
    </recommendedName>
</protein>
<dbReference type="RefSeq" id="WP_275773714.1">
    <property type="nucleotide sequence ID" value="NZ_BAABDE010000008.1"/>
</dbReference>
<reference evidence="2" key="1">
    <citation type="journal article" date="2019" name="Int. J. Syst. Evol. Microbiol.">
        <title>The Global Catalogue of Microorganisms (GCM) 10K type strain sequencing project: providing services to taxonomists for standard genome sequencing and annotation.</title>
        <authorList>
            <consortium name="The Broad Institute Genomics Platform"/>
            <consortium name="The Broad Institute Genome Sequencing Center for Infectious Disease"/>
            <person name="Wu L."/>
            <person name="Ma J."/>
        </authorList>
    </citation>
    <scope>NUCLEOTIDE SEQUENCE [LARGE SCALE GENOMIC DNA]</scope>
    <source>
        <strain evidence="2">JCM 17138</strain>
    </source>
</reference>
<sequence>MGRFDLGVFVDAHHLFDVGPHEQSASVVLSLIEAAAEEQCMSYGVANRLVVADCSDGQARDIAEDFGTHGFVIRHVPRDAPLTRASVLTAEIVQATVGREELRTVAVVADPEVPLSVADALHRAGRALIACMAGHTRGIPAVDRVINLALDRDKLRPLIHAAASSLIQSGREEVQVHEFAGVLRSLQPGFEANAYGMQLKKLVQQLSGPEFHVLEPDRIVLRARAAPGASRQKAQIGMGASSLNGEGSGSSLTRTMREAAQVLPTISPINEDSVVQALRSVLGVAADRHQLRDAAIEQGLSIQVVCAGLGVVANGYAKLGHKTLELCHQAVAGTAWRVERNESQPEQIRLWLTADPTAPA</sequence>